<keyword evidence="1" id="KW-1133">Transmembrane helix</keyword>
<accession>A0A1G7FX35</accession>
<dbReference type="Proteomes" id="UP000199076">
    <property type="component" value="Unassembled WGS sequence"/>
</dbReference>
<evidence type="ECO:0000256" key="1">
    <source>
        <dbReference type="SAM" id="Phobius"/>
    </source>
</evidence>
<proteinExistence type="predicted"/>
<protein>
    <submittedName>
        <fullName evidence="2">Uncharacterized protein</fullName>
    </submittedName>
</protein>
<gene>
    <name evidence="2" type="ORF">SAMN05216218_101388</name>
</gene>
<feature type="transmembrane region" description="Helical" evidence="1">
    <location>
        <begin position="47"/>
        <end position="66"/>
    </location>
</feature>
<dbReference type="EMBL" id="FNBK01000001">
    <property type="protein sequence ID" value="SDE80421.1"/>
    <property type="molecule type" value="Genomic_DNA"/>
</dbReference>
<keyword evidence="1" id="KW-0812">Transmembrane</keyword>
<reference evidence="3" key="1">
    <citation type="submission" date="2016-10" db="EMBL/GenBank/DDBJ databases">
        <authorList>
            <person name="Varghese N."/>
            <person name="Submissions S."/>
        </authorList>
    </citation>
    <scope>NUCLEOTIDE SEQUENCE [LARGE SCALE GENOMIC DNA]</scope>
    <source>
        <strain evidence="3">IBRC-M 10760</strain>
    </source>
</reference>
<dbReference type="AlphaFoldDB" id="A0A1G7FX35"/>
<keyword evidence="1" id="KW-0472">Membrane</keyword>
<evidence type="ECO:0000313" key="3">
    <source>
        <dbReference type="Proteomes" id="UP000199076"/>
    </source>
</evidence>
<dbReference type="RefSeq" id="WP_092687228.1">
    <property type="nucleotide sequence ID" value="NZ_FNBK01000001.1"/>
</dbReference>
<organism evidence="2 3">
    <name type="scientific">Halorientalis regularis</name>
    <dbReference type="NCBI Taxonomy" id="660518"/>
    <lineage>
        <taxon>Archaea</taxon>
        <taxon>Methanobacteriati</taxon>
        <taxon>Methanobacteriota</taxon>
        <taxon>Stenosarchaea group</taxon>
        <taxon>Halobacteria</taxon>
        <taxon>Halobacteriales</taxon>
        <taxon>Haloarculaceae</taxon>
        <taxon>Halorientalis</taxon>
    </lineage>
</organism>
<evidence type="ECO:0000313" key="2">
    <source>
        <dbReference type="EMBL" id="SDE80421.1"/>
    </source>
</evidence>
<feature type="transmembrane region" description="Helical" evidence="1">
    <location>
        <begin position="12"/>
        <end position="35"/>
    </location>
</feature>
<keyword evidence="3" id="KW-1185">Reference proteome</keyword>
<dbReference type="OrthoDB" id="237638at2157"/>
<sequence length="86" mass="9451">MTEDLPDERAAFLAMARAFPLRTCLFTLGLPAFALRQVSSGLFNDGPLAFGLILALLAVAMSVVLTRYHVARYRRQVVTDALAPDR</sequence>
<name>A0A1G7FX35_9EURY</name>